<dbReference type="Gene3D" id="3.40.50.150">
    <property type="entry name" value="Vaccinia Virus protein VP39"/>
    <property type="match status" value="1"/>
</dbReference>
<dbReference type="SUPFAM" id="SSF53335">
    <property type="entry name" value="S-adenosyl-L-methionine-dependent methyltransferases"/>
    <property type="match status" value="1"/>
</dbReference>
<keyword evidence="1" id="KW-1133">Transmembrane helix</keyword>
<keyword evidence="5" id="KW-1185">Reference proteome</keyword>
<reference evidence="2 4" key="1">
    <citation type="journal article" date="2017" name="Lancet Infect. Dis.">
        <title>Global outbreak of severe Mycobacterium chimaera disease after cardiac surgery: a molecular epidemiological study.</title>
        <authorList>
            <person name="van Ingen J."/>
            <person name="Kohl T."/>
            <person name="Kranzer K."/>
            <person name="Hasse B."/>
            <person name="Keller P."/>
            <person name="Szafranska A."/>
            <person name="Hillemann D."/>
            <person name="Chand M."/>
            <person name="Schreiber P."/>
            <person name="Sommerstein R."/>
            <person name="Berger C."/>
            <person name="Genoni M."/>
            <person name="Ruegg C."/>
            <person name="Troillet N."/>
            <person name="Widmer A.F."/>
            <person name="Becker S.L."/>
            <person name="Herrmann M."/>
            <person name="Eckmanns T."/>
            <person name="Haller S."/>
            <person name="Hoeller C."/>
            <person name="Debast S.B."/>
            <person name="Wolfhagen M.J."/>
            <person name="Hopman J."/>
            <person name="Kluytmans J."/>
            <person name="Langelaar M."/>
            <person name="Notermans D.W."/>
            <person name="ten Oever J."/>
            <person name="van den Barselaar P."/>
            <person name="Vonk A.B.A."/>
            <person name="Vos M.C."/>
            <person name="Ahmed N."/>
            <person name="Brown T."/>
            <person name="Crook D."/>
            <person name="Lamagni T."/>
            <person name="Phin N."/>
            <person name="Smith E.G."/>
            <person name="Zambon M."/>
            <person name="Serr A."/>
            <person name="Goetting T."/>
            <person name="Ebner W."/>
            <person name="Thuermer A."/>
            <person name="Utpatel C."/>
            <person name="Sproer C."/>
            <person name="Bunk B."/>
            <person name="Nubel U."/>
            <person name="Bloemberg G."/>
            <person name="Bottger E."/>
            <person name="Niemann S."/>
            <person name="Wagner D."/>
            <person name="Sax H."/>
        </authorList>
    </citation>
    <scope>NUCLEOTIDE SEQUENCE [LARGE SCALE GENOMIC DNA]</scope>
    <source>
        <strain evidence="2 4">ZUERICH-2</strain>
    </source>
</reference>
<dbReference type="EC" id="2.1.1.-" evidence="3"/>
<dbReference type="Pfam" id="PF13578">
    <property type="entry name" value="Methyltransf_24"/>
    <property type="match status" value="1"/>
</dbReference>
<dbReference type="InterPro" id="IPR029063">
    <property type="entry name" value="SAM-dependent_MTases_sf"/>
</dbReference>
<evidence type="ECO:0000313" key="5">
    <source>
        <dbReference type="Proteomes" id="UP001529272"/>
    </source>
</evidence>
<reference evidence="5" key="2">
    <citation type="submission" date="2023-06" db="EMBL/GenBank/DDBJ databases">
        <title>Itaconate inhibition of nontuberculous mycobacteria.</title>
        <authorList>
            <person name="Spilker T."/>
        </authorList>
    </citation>
    <scope>NUCLEOTIDE SEQUENCE [LARGE SCALE GENOMIC DNA]</scope>
    <source>
        <strain evidence="5">FLAC1071</strain>
    </source>
</reference>
<dbReference type="STRING" id="222805.AN480_14660"/>
<dbReference type="InterPro" id="IPR008884">
    <property type="entry name" value="TylF_MeTrfase"/>
</dbReference>
<dbReference type="PANTHER" id="PTHR40036:SF1">
    <property type="entry name" value="MACROCIN O-METHYLTRANSFERASE"/>
    <property type="match status" value="1"/>
</dbReference>
<dbReference type="PROSITE" id="PS51257">
    <property type="entry name" value="PROKAR_LIPOPROTEIN"/>
    <property type="match status" value="1"/>
</dbReference>
<dbReference type="EMBL" id="CP015267">
    <property type="protein sequence ID" value="ASL15496.1"/>
    <property type="molecule type" value="Genomic_DNA"/>
</dbReference>
<dbReference type="GO" id="GO:0032259">
    <property type="term" value="P:methylation"/>
    <property type="evidence" value="ECO:0007669"/>
    <property type="project" value="UniProtKB-KW"/>
</dbReference>
<dbReference type="Proteomes" id="UP000198286">
    <property type="component" value="Chromosome"/>
</dbReference>
<evidence type="ECO:0000256" key="1">
    <source>
        <dbReference type="SAM" id="Phobius"/>
    </source>
</evidence>
<dbReference type="AlphaFoldDB" id="A0A1Y0T8E4"/>
<reference evidence="3" key="4">
    <citation type="submission" date="2023-06" db="EMBL/GenBank/DDBJ databases">
        <authorList>
            <person name="Spilker T."/>
        </authorList>
    </citation>
    <scope>NUCLEOTIDE SEQUENCE</scope>
    <source>
        <strain evidence="3">FLAC1071</strain>
    </source>
</reference>
<organism evidence="2 4">
    <name type="scientific">Mycobacterium intracellulare subsp. chimaera</name>
    <dbReference type="NCBI Taxonomy" id="222805"/>
    <lineage>
        <taxon>Bacteria</taxon>
        <taxon>Bacillati</taxon>
        <taxon>Actinomycetota</taxon>
        <taxon>Actinomycetes</taxon>
        <taxon>Mycobacteriales</taxon>
        <taxon>Mycobacteriaceae</taxon>
        <taxon>Mycobacterium</taxon>
        <taxon>Mycobacterium avium complex (MAC)</taxon>
    </lineage>
</organism>
<keyword evidence="3" id="KW-0808">Transferase</keyword>
<evidence type="ECO:0000313" key="2">
    <source>
        <dbReference type="EMBL" id="ASL15496.1"/>
    </source>
</evidence>
<protein>
    <submittedName>
        <fullName evidence="3">Class I SAM-dependent methyltransferase</fullName>
        <ecNumber evidence="3">2.1.1.-</ecNumber>
    </submittedName>
    <submittedName>
        <fullName evidence="2">MtfA protein</fullName>
    </submittedName>
</protein>
<keyword evidence="1" id="KW-0812">Transmembrane</keyword>
<dbReference type="GO" id="GO:0008168">
    <property type="term" value="F:methyltransferase activity"/>
    <property type="evidence" value="ECO:0007669"/>
    <property type="project" value="UniProtKB-KW"/>
</dbReference>
<accession>A0A1Y0T8E4</accession>
<name>A0A1Y0T8E4_MYCIT</name>
<sequence>MVAIDTRTVDRTGLHRIWKTILIGIACIVFAACYFRPVLLIGVALILLSLVCARLVYKGRDRYIPNLYARDIEVYDDAYRSFIGRTLAELRQCKIGGHTLLWEASRLAPPSTDHPDELLLDLGVWAGWSTRLISDASGRTVYGFDTFSGLVEDWPIDDHTVIKRGAFSLADPVARRFLRDTGVSLHDGVPDALGRKVEFIRGSTYETLAPFLAERPGAAIRLFHMDLDTYESCLHALETCKDRFVEGSILVFDEYLVTNGEMLAFYEFQSKYELQWHYRAWGLEAWEMNLEMVTARPKRAVYYLITMALHWTIGGGSYAWTIFRKRFWRFWLGAPIADMLFMLGAAGQRKSVSLEITGLGKLDRRRPADHNELV</sequence>
<keyword evidence="1" id="KW-0472">Membrane</keyword>
<reference evidence="3 5" key="3">
    <citation type="submission" date="2023-06" db="EMBL/GenBank/DDBJ databases">
        <title>Itaconate inhibition of nontuberculous mycobacteria.</title>
        <authorList>
            <person name="Breen P."/>
            <person name="Zimbric M."/>
            <person name="Caverly L."/>
        </authorList>
    </citation>
    <scope>NUCLEOTIDE SEQUENCE [LARGE SCALE GENOMIC DNA]</scope>
    <source>
        <strain evidence="3 5">FLAC1071</strain>
    </source>
</reference>
<evidence type="ECO:0000313" key="3">
    <source>
        <dbReference type="EMBL" id="MDM3926735.1"/>
    </source>
</evidence>
<dbReference type="KEGG" id="mchi:AN480_14660"/>
<dbReference type="PANTHER" id="PTHR40036">
    <property type="entry name" value="MACROCIN O-METHYLTRANSFERASE"/>
    <property type="match status" value="1"/>
</dbReference>
<feature type="transmembrane region" description="Helical" evidence="1">
    <location>
        <begin position="16"/>
        <end position="32"/>
    </location>
</feature>
<feature type="transmembrane region" description="Helical" evidence="1">
    <location>
        <begin position="300"/>
        <end position="321"/>
    </location>
</feature>
<dbReference type="Proteomes" id="UP001529272">
    <property type="component" value="Unassembled WGS sequence"/>
</dbReference>
<feature type="transmembrane region" description="Helical" evidence="1">
    <location>
        <begin position="38"/>
        <end position="57"/>
    </location>
</feature>
<dbReference type="EMBL" id="JASZZX010000008">
    <property type="protein sequence ID" value="MDM3926735.1"/>
    <property type="molecule type" value="Genomic_DNA"/>
</dbReference>
<proteinExistence type="predicted"/>
<keyword evidence="3" id="KW-0489">Methyltransferase</keyword>
<gene>
    <name evidence="2" type="ORF">MYCOZU2_03103</name>
    <name evidence="3" type="ORF">QRB35_11925</name>
</gene>
<dbReference type="RefSeq" id="WP_008257120.1">
    <property type="nucleotide sequence ID" value="NZ_CAAHFK010000035.1"/>
</dbReference>
<evidence type="ECO:0000313" key="4">
    <source>
        <dbReference type="Proteomes" id="UP000198286"/>
    </source>
</evidence>